<evidence type="ECO:0000256" key="4">
    <source>
        <dbReference type="ARBA" id="ARBA00023295"/>
    </source>
</evidence>
<dbReference type="Proteomes" id="UP000621540">
    <property type="component" value="Unassembled WGS sequence"/>
</dbReference>
<comment type="similarity">
    <text evidence="2 5">Belongs to the glycosyl hydrolase 43 family.</text>
</comment>
<dbReference type="PANTHER" id="PTHR43301">
    <property type="entry name" value="ARABINAN ENDO-1,5-ALPHA-L-ARABINOSIDASE"/>
    <property type="match status" value="1"/>
</dbReference>
<feature type="domain" description="Extracellular endo-alpha-(1-&gt;5)-L-arabinanase C-terminal" evidence="7">
    <location>
        <begin position="395"/>
        <end position="499"/>
    </location>
</feature>
<dbReference type="PROSITE" id="PS51257">
    <property type="entry name" value="PROKAR_LIPOPROTEIN"/>
    <property type="match status" value="1"/>
</dbReference>
<keyword evidence="6" id="KW-0732">Signal</keyword>
<proteinExistence type="inferred from homology"/>
<evidence type="ECO:0000313" key="9">
    <source>
        <dbReference type="Proteomes" id="UP000621540"/>
    </source>
</evidence>
<dbReference type="RefSeq" id="WP_186982148.1">
    <property type="nucleotide sequence ID" value="NZ_JACOQH010000004.1"/>
</dbReference>
<dbReference type="Gene3D" id="2.115.10.20">
    <property type="entry name" value="Glycosyl hydrolase domain, family 43"/>
    <property type="match status" value="1"/>
</dbReference>
<dbReference type="InterPro" id="IPR023296">
    <property type="entry name" value="Glyco_hydro_beta-prop_sf"/>
</dbReference>
<dbReference type="GO" id="GO:0016787">
    <property type="term" value="F:hydrolase activity"/>
    <property type="evidence" value="ECO:0007669"/>
    <property type="project" value="UniProtKB-KW"/>
</dbReference>
<accession>A0ABR7IAJ9</accession>
<dbReference type="EMBL" id="JACOQH010000004">
    <property type="protein sequence ID" value="MBC5753932.1"/>
    <property type="molecule type" value="Genomic_DNA"/>
</dbReference>
<evidence type="ECO:0000313" key="8">
    <source>
        <dbReference type="EMBL" id="MBC5753932.1"/>
    </source>
</evidence>
<protein>
    <submittedName>
        <fullName evidence="8">Glycoside hydrolase family 43 protein</fullName>
    </submittedName>
</protein>
<keyword evidence="4 5" id="KW-0326">Glycosidase</keyword>
<comment type="caution">
    <text evidence="8">The sequence shown here is derived from an EMBL/GenBank/DDBJ whole genome shotgun (WGS) entry which is preliminary data.</text>
</comment>
<reference evidence="8 9" key="1">
    <citation type="submission" date="2020-08" db="EMBL/GenBank/DDBJ databases">
        <title>Genome public.</title>
        <authorList>
            <person name="Liu C."/>
            <person name="Sun Q."/>
        </authorList>
    </citation>
    <scope>NUCLEOTIDE SEQUENCE [LARGE SCALE GENOMIC DNA]</scope>
    <source>
        <strain evidence="8 9">BX0805</strain>
    </source>
</reference>
<dbReference type="InterPro" id="IPR050727">
    <property type="entry name" value="GH43_arabinanases"/>
</dbReference>
<dbReference type="SUPFAM" id="SSF75005">
    <property type="entry name" value="Arabinanase/levansucrase/invertase"/>
    <property type="match status" value="1"/>
</dbReference>
<comment type="pathway">
    <text evidence="1">Glycan metabolism; L-arabinan degradation.</text>
</comment>
<name>A0ABR7IAJ9_9FIRM</name>
<feature type="chain" id="PRO_5045360911" evidence="6">
    <location>
        <begin position="21"/>
        <end position="512"/>
    </location>
</feature>
<dbReference type="PANTHER" id="PTHR43301:SF3">
    <property type="entry name" value="ARABINAN ENDO-1,5-ALPHA-L-ARABINOSIDASE A-RELATED"/>
    <property type="match status" value="1"/>
</dbReference>
<evidence type="ECO:0000256" key="5">
    <source>
        <dbReference type="RuleBase" id="RU361187"/>
    </source>
</evidence>
<dbReference type="InterPro" id="IPR006710">
    <property type="entry name" value="Glyco_hydro_43"/>
</dbReference>
<dbReference type="InterPro" id="IPR032291">
    <property type="entry name" value="Abn2_C"/>
</dbReference>
<sequence length="512" mass="56437">MERRKTLCAVGAVALAAVLAGCGDVTDNEVPVDQVKKGSVHAGAAIHDPQLLVGEDGTYYLFGSHMAAGTSEDLVNWDSFADGVRKSNPLFDNLFDEEKAAFSYVGKNEDGGYSVWAPNVIYNKAMGKYVMYFCTTSSYIKSNLCFATADDPKGPYTYQDTILYSGFTSQTAKQTDFYDVMGEDVKITDYVKHGGFNNIDWPNCIDPAVFYDADGKMWMVYGSWSGGIFLLELDEETGYPIHPETDEADNVNKYYGKRLCGGGHNSIEGPYIQYDEKSGYYYLLVSYGGLNRDGGYQIREFRSDQVDGTYVDAKGQEMQKVLDHSGYGVKMMGNYTLPSLDVSYMAPGGQSAFTDTDGKMYVVYHQRFDDGTEGHEPRVHQLFVNEDGWLVAAPFAASGETLSEKGYRQKDLTGTYYILNHGTGINAKVKKGKEVTLHADGNIDGSLEGSFSVEDGSNYVTVTEDGVDYKGVIIEMDDEAGNPVLCFSAVGDNNETIWGVHYLKEHTASYMQ</sequence>
<organism evidence="8 9">
    <name type="scientific">Roseburia yibonii</name>
    <dbReference type="NCBI Taxonomy" id="2763063"/>
    <lineage>
        <taxon>Bacteria</taxon>
        <taxon>Bacillati</taxon>
        <taxon>Bacillota</taxon>
        <taxon>Clostridia</taxon>
        <taxon>Lachnospirales</taxon>
        <taxon>Lachnospiraceae</taxon>
        <taxon>Roseburia</taxon>
    </lineage>
</organism>
<gene>
    <name evidence="8" type="ORF">H8Z76_07805</name>
</gene>
<dbReference type="Gene3D" id="2.40.128.10">
    <property type="match status" value="1"/>
</dbReference>
<feature type="signal peptide" evidence="6">
    <location>
        <begin position="1"/>
        <end position="20"/>
    </location>
</feature>
<evidence type="ECO:0000256" key="2">
    <source>
        <dbReference type="ARBA" id="ARBA00009865"/>
    </source>
</evidence>
<dbReference type="CDD" id="cd18832">
    <property type="entry name" value="GH43_GsAbnA-like"/>
    <property type="match status" value="1"/>
</dbReference>
<evidence type="ECO:0000259" key="7">
    <source>
        <dbReference type="Pfam" id="PF16369"/>
    </source>
</evidence>
<evidence type="ECO:0000256" key="6">
    <source>
        <dbReference type="SAM" id="SignalP"/>
    </source>
</evidence>
<keyword evidence="9" id="KW-1185">Reference proteome</keyword>
<evidence type="ECO:0000256" key="3">
    <source>
        <dbReference type="ARBA" id="ARBA00022801"/>
    </source>
</evidence>
<dbReference type="Pfam" id="PF16369">
    <property type="entry name" value="GH43_C"/>
    <property type="match status" value="1"/>
</dbReference>
<evidence type="ECO:0000256" key="1">
    <source>
        <dbReference type="ARBA" id="ARBA00004834"/>
    </source>
</evidence>
<keyword evidence="3 5" id="KW-0378">Hydrolase</keyword>
<dbReference type="Pfam" id="PF04616">
    <property type="entry name" value="Glyco_hydro_43"/>
    <property type="match status" value="1"/>
</dbReference>